<sequence>MRWIHVPPAWKATLPGRVFPVALDARSPENSLFLIFPLDFEGLGLAYPDSIRQRFPFP</sequence>
<organism evidence="1 2">
    <name type="scientific">Chitinophaga pollutisoli</name>
    <dbReference type="NCBI Taxonomy" id="3133966"/>
    <lineage>
        <taxon>Bacteria</taxon>
        <taxon>Pseudomonadati</taxon>
        <taxon>Bacteroidota</taxon>
        <taxon>Chitinophagia</taxon>
        <taxon>Chitinophagales</taxon>
        <taxon>Chitinophagaceae</taxon>
        <taxon>Chitinophaga</taxon>
    </lineage>
</organism>
<name>A0ABZ2YMQ4_9BACT</name>
<protein>
    <submittedName>
        <fullName evidence="1">Uncharacterized protein</fullName>
    </submittedName>
</protein>
<reference evidence="2" key="1">
    <citation type="submission" date="2024-03" db="EMBL/GenBank/DDBJ databases">
        <title>Chitinophaga horti sp. nov., isolated from garden soil.</title>
        <authorList>
            <person name="Lee D.S."/>
            <person name="Han D.M."/>
            <person name="Baek J.H."/>
            <person name="Choi D.G."/>
            <person name="Jeon J.H."/>
            <person name="Jeon C.O."/>
        </authorList>
    </citation>
    <scope>NUCLEOTIDE SEQUENCE [LARGE SCALE GENOMIC DNA]</scope>
    <source>
        <strain evidence="2">GPA1</strain>
    </source>
</reference>
<keyword evidence="2" id="KW-1185">Reference proteome</keyword>
<evidence type="ECO:0000313" key="2">
    <source>
        <dbReference type="Proteomes" id="UP001485459"/>
    </source>
</evidence>
<dbReference type="Proteomes" id="UP001485459">
    <property type="component" value="Chromosome"/>
</dbReference>
<evidence type="ECO:0000313" key="1">
    <source>
        <dbReference type="EMBL" id="WZN40750.1"/>
    </source>
</evidence>
<accession>A0ABZ2YMQ4</accession>
<gene>
    <name evidence="1" type="ORF">WJU16_22565</name>
</gene>
<proteinExistence type="predicted"/>
<dbReference type="RefSeq" id="WP_341835615.1">
    <property type="nucleotide sequence ID" value="NZ_CP149822.1"/>
</dbReference>
<dbReference type="EMBL" id="CP149822">
    <property type="protein sequence ID" value="WZN40750.1"/>
    <property type="molecule type" value="Genomic_DNA"/>
</dbReference>